<dbReference type="InterPro" id="IPR039868">
    <property type="entry name" value="ARMD3-like"/>
</dbReference>
<dbReference type="Proteomes" id="UP001153620">
    <property type="component" value="Chromosome 2"/>
</dbReference>
<dbReference type="PANTHER" id="PTHR13608:SF3">
    <property type="entry name" value="ARMADILLO-LIKE HELICAL DOMAIN-CONTAINING PROTEIN 3"/>
    <property type="match status" value="1"/>
</dbReference>
<evidence type="ECO:0000256" key="3">
    <source>
        <dbReference type="ARBA" id="ARBA00022989"/>
    </source>
</evidence>
<dbReference type="EMBL" id="OU895878">
    <property type="protein sequence ID" value="CAG9803886.1"/>
    <property type="molecule type" value="Genomic_DNA"/>
</dbReference>
<gene>
    <name evidence="7" type="ORF">CHIRRI_LOCUS6781</name>
</gene>
<dbReference type="SMART" id="SM01158">
    <property type="entry name" value="DUF1741"/>
    <property type="match status" value="1"/>
</dbReference>
<keyword evidence="2" id="KW-0812">Transmembrane</keyword>
<protein>
    <recommendedName>
        <fullName evidence="6">Armadillo-like helical domain-containing protein</fullName>
    </recommendedName>
</protein>
<reference evidence="7" key="1">
    <citation type="submission" date="2022-01" db="EMBL/GenBank/DDBJ databases">
        <authorList>
            <person name="King R."/>
        </authorList>
    </citation>
    <scope>NUCLEOTIDE SEQUENCE</scope>
</reference>
<evidence type="ECO:0000259" key="6">
    <source>
        <dbReference type="SMART" id="SM01158"/>
    </source>
</evidence>
<dbReference type="PANTHER" id="PTHR13608">
    <property type="entry name" value="ARMADILLO-LIKE HELICAL DOMAIN-CONTAINING PROTEIN 3"/>
    <property type="match status" value="1"/>
</dbReference>
<keyword evidence="8" id="KW-1185">Reference proteome</keyword>
<evidence type="ECO:0000313" key="8">
    <source>
        <dbReference type="Proteomes" id="UP001153620"/>
    </source>
</evidence>
<keyword evidence="3" id="KW-1133">Transmembrane helix</keyword>
<evidence type="ECO:0000313" key="7">
    <source>
        <dbReference type="EMBL" id="CAG9803886.1"/>
    </source>
</evidence>
<name>A0A9N9RUS5_9DIPT</name>
<dbReference type="GO" id="GO:0016020">
    <property type="term" value="C:membrane"/>
    <property type="evidence" value="ECO:0007669"/>
    <property type="project" value="UniProtKB-SubCell"/>
</dbReference>
<evidence type="ECO:0000256" key="2">
    <source>
        <dbReference type="ARBA" id="ARBA00022692"/>
    </source>
</evidence>
<comment type="subcellular location">
    <subcellularLocation>
        <location evidence="1">Membrane</location>
    </subcellularLocation>
</comment>
<feature type="compositionally biased region" description="Low complexity" evidence="5">
    <location>
        <begin position="322"/>
        <end position="331"/>
    </location>
</feature>
<evidence type="ECO:0000256" key="4">
    <source>
        <dbReference type="ARBA" id="ARBA00023136"/>
    </source>
</evidence>
<dbReference type="Pfam" id="PF08427">
    <property type="entry name" value="ARMH3_C"/>
    <property type="match status" value="1"/>
</dbReference>
<reference evidence="7" key="2">
    <citation type="submission" date="2022-10" db="EMBL/GenBank/DDBJ databases">
        <authorList>
            <consortium name="ENA_rothamsted_submissions"/>
            <consortium name="culmorum"/>
            <person name="King R."/>
        </authorList>
    </citation>
    <scope>NUCLEOTIDE SEQUENCE</scope>
</reference>
<evidence type="ECO:0000256" key="1">
    <source>
        <dbReference type="ARBA" id="ARBA00004370"/>
    </source>
</evidence>
<proteinExistence type="predicted"/>
<dbReference type="GO" id="GO:0005829">
    <property type="term" value="C:cytosol"/>
    <property type="evidence" value="ECO:0007669"/>
    <property type="project" value="TreeGrafter"/>
</dbReference>
<feature type="region of interest" description="Disordered" evidence="5">
    <location>
        <begin position="311"/>
        <end position="331"/>
    </location>
</feature>
<dbReference type="AlphaFoldDB" id="A0A9N9RUS5"/>
<keyword evidence="4" id="KW-0472">Membrane</keyword>
<accession>A0A9N9RUS5</accession>
<dbReference type="InterPro" id="IPR013636">
    <property type="entry name" value="ARMH3_C"/>
</dbReference>
<dbReference type="OrthoDB" id="2012278at2759"/>
<evidence type="ECO:0000256" key="5">
    <source>
        <dbReference type="SAM" id="MobiDB-lite"/>
    </source>
</evidence>
<feature type="domain" description="Armadillo-like helical" evidence="6">
    <location>
        <begin position="415"/>
        <end position="650"/>
    </location>
</feature>
<sequence length="662" mass="76939">MNIPRKRSNSNSNKKSKEKYEILFKNEENEDFRVNVDIVHDITKSLNSIVLESFELEVSKVNFEQSIIVKKNFELLLKECIKSIELEDTLDVKKIANALKMISLVMYCLLRKSNGTVEHILEHEDLKLLFKRCHEILDMDLPDSVQDICLKLLLIILTGVDNLNENLLIEYLMIENFFDSLIKLVSSHTSSKTSDIGNDVVLIIILLANYRKNECTNPYSVQLSIFANEPALNSFASIINNKLVEFSHQYASVNIDSHSNSWLTSLSSLRNIFISDDDSDKTSTIRANNLQLLALYENIHLNRNFVTTLAHTQNESNPPSPSNTLQSSSSASNLSSVSGNFQDVQPTNLFVSLFEYCSIVMKDYSRTESIVNTKLCFIILTCISEDSYANSLMHDENLNFKVQIHRAQMRLRRLPKEKDAKPLASTLFNLLIEFIVSHMTKRFPMELYLLCIGIIHRLMVYQKRYCVRLNYNWKSLWAALINLLKFLVYQEQYLIKKHNIFILANQIINIFNFFISFGDTFLRTTIMYDELYYELNREEKIFSETHAFVLRYSAMTDSEHKQDVLKLLNSLVNILTIIKHFQIKIKEWLVSKNLNSPSEEQVLSIVRENYDLTLKVIDNLDSYERYNEQKHSAFFNTIVTEVIGDLRMKNCHKFLIDFVNNV</sequence>
<organism evidence="7 8">
    <name type="scientific">Chironomus riparius</name>
    <dbReference type="NCBI Taxonomy" id="315576"/>
    <lineage>
        <taxon>Eukaryota</taxon>
        <taxon>Metazoa</taxon>
        <taxon>Ecdysozoa</taxon>
        <taxon>Arthropoda</taxon>
        <taxon>Hexapoda</taxon>
        <taxon>Insecta</taxon>
        <taxon>Pterygota</taxon>
        <taxon>Neoptera</taxon>
        <taxon>Endopterygota</taxon>
        <taxon>Diptera</taxon>
        <taxon>Nematocera</taxon>
        <taxon>Chironomoidea</taxon>
        <taxon>Chironomidae</taxon>
        <taxon>Chironominae</taxon>
        <taxon>Chironomus</taxon>
    </lineage>
</organism>